<keyword evidence="4" id="KW-0378">Hydrolase</keyword>
<evidence type="ECO:0000313" key="10">
    <source>
        <dbReference type="EMBL" id="CAK8995885.1"/>
    </source>
</evidence>
<dbReference type="PANTHER" id="PTHR11705">
    <property type="entry name" value="PROTEASE FAMILY M14 CARBOXYPEPTIDASE A,B"/>
    <property type="match status" value="1"/>
</dbReference>
<evidence type="ECO:0000256" key="3">
    <source>
        <dbReference type="ARBA" id="ARBA00022670"/>
    </source>
</evidence>
<evidence type="ECO:0000256" key="5">
    <source>
        <dbReference type="ARBA" id="ARBA00022833"/>
    </source>
</evidence>
<dbReference type="PRINTS" id="PR00765">
    <property type="entry name" value="CRBOXYPTASEA"/>
</dbReference>
<evidence type="ECO:0000256" key="4">
    <source>
        <dbReference type="ARBA" id="ARBA00022801"/>
    </source>
</evidence>
<dbReference type="EMBL" id="CAXAMM010002359">
    <property type="protein sequence ID" value="CAK8995885.1"/>
    <property type="molecule type" value="Genomic_DNA"/>
</dbReference>
<reference evidence="10 11" key="1">
    <citation type="submission" date="2024-02" db="EMBL/GenBank/DDBJ databases">
        <authorList>
            <person name="Chen Y."/>
            <person name="Shah S."/>
            <person name="Dougan E. K."/>
            <person name="Thang M."/>
            <person name="Chan C."/>
        </authorList>
    </citation>
    <scope>NUCLEOTIDE SEQUENCE [LARGE SCALE GENOMIC DNA]</scope>
</reference>
<keyword evidence="8" id="KW-0472">Membrane</keyword>
<sequence length="497" mass="55415">MVLDPRGVALAPQYCLQKARRSFDSMPPHAAISRYSGDAWFGVPIAVANKLARLRHLDIISHEGDRVVLHVPAAQRPELHELLDLNATLEVEDVAAALAASFQPWRAQRARALAASEWENWFQDWHPLSEIEDKLEKLAVQFGGRATLITLGTSAHGRPIRALHVGVGEPYEIVVNGCIHAREWIAASTVIYVAEWLLRNSTNSGLAWTLIPVLNVDGYEYTWTTDRLWRKNRQETPGCMGIDLNRNADIAWAGSDDCDQLFPGKTPLDAVETRVLRSFLQTRSVRGRLVTFFDLHSAAQMVLSPYAYTMEPPLAEDSLRLARVAIADAMNQVARQSHRSSYHKGRAATTIYQVPGCIFDDAHANLHVPFSFAIELRGHHHFQQPAILALQCGKELTAGFLAFLPMLNTSSHFGVWALARSPKVLDSLEVLVQKNVLLVGCLLFLLLFLAACCISQRRGRLQQTSPADVDMEELGTNYLTYETDDDVHGLLREARHG</sequence>
<keyword evidence="8" id="KW-0812">Transmembrane</keyword>
<proteinExistence type="inferred from homology"/>
<protein>
    <submittedName>
        <fullName evidence="10">Metallocarboxypeptidase ECM14</fullName>
    </submittedName>
</protein>
<dbReference type="SUPFAM" id="SSF53187">
    <property type="entry name" value="Zn-dependent exopeptidases"/>
    <property type="match status" value="1"/>
</dbReference>
<evidence type="ECO:0000256" key="6">
    <source>
        <dbReference type="ARBA" id="ARBA00023049"/>
    </source>
</evidence>
<evidence type="ECO:0000256" key="8">
    <source>
        <dbReference type="SAM" id="Phobius"/>
    </source>
</evidence>
<dbReference type="PANTHER" id="PTHR11705:SF143">
    <property type="entry name" value="SLL0236 PROTEIN"/>
    <property type="match status" value="1"/>
</dbReference>
<evidence type="ECO:0000256" key="2">
    <source>
        <dbReference type="ARBA" id="ARBA00005988"/>
    </source>
</evidence>
<name>A0ABP0I3K8_9DINO</name>
<feature type="domain" description="Peptidase M14" evidence="9">
    <location>
        <begin position="124"/>
        <end position="407"/>
    </location>
</feature>
<evidence type="ECO:0000313" key="11">
    <source>
        <dbReference type="Proteomes" id="UP001642464"/>
    </source>
</evidence>
<dbReference type="PROSITE" id="PS52035">
    <property type="entry name" value="PEPTIDASE_M14"/>
    <property type="match status" value="1"/>
</dbReference>
<dbReference type="Proteomes" id="UP001642464">
    <property type="component" value="Unassembled WGS sequence"/>
</dbReference>
<keyword evidence="6" id="KW-0482">Metalloprotease</keyword>
<dbReference type="SMART" id="SM00631">
    <property type="entry name" value="Zn_pept"/>
    <property type="match status" value="1"/>
</dbReference>
<evidence type="ECO:0000256" key="1">
    <source>
        <dbReference type="ARBA" id="ARBA00001947"/>
    </source>
</evidence>
<keyword evidence="8" id="KW-1133">Transmembrane helix</keyword>
<feature type="active site" description="Proton donor/acceptor" evidence="7">
    <location>
        <position position="375"/>
    </location>
</feature>
<comment type="caution">
    <text evidence="10">The sequence shown here is derived from an EMBL/GenBank/DDBJ whole genome shotgun (WGS) entry which is preliminary data.</text>
</comment>
<gene>
    <name evidence="10" type="ORF">SCF082_LOCUS4554</name>
</gene>
<comment type="similarity">
    <text evidence="2 7">Belongs to the peptidase M14 family.</text>
</comment>
<keyword evidence="3" id="KW-0645">Protease</keyword>
<keyword evidence="11" id="KW-1185">Reference proteome</keyword>
<dbReference type="Gene3D" id="3.40.630.10">
    <property type="entry name" value="Zn peptidases"/>
    <property type="match status" value="1"/>
</dbReference>
<comment type="cofactor">
    <cofactor evidence="1">
        <name>Zn(2+)</name>
        <dbReference type="ChEBI" id="CHEBI:29105"/>
    </cofactor>
</comment>
<keyword evidence="5" id="KW-0862">Zinc</keyword>
<feature type="transmembrane region" description="Helical" evidence="8">
    <location>
        <begin position="436"/>
        <end position="454"/>
    </location>
</feature>
<dbReference type="InterPro" id="IPR000834">
    <property type="entry name" value="Peptidase_M14"/>
</dbReference>
<evidence type="ECO:0000259" key="9">
    <source>
        <dbReference type="PROSITE" id="PS52035"/>
    </source>
</evidence>
<organism evidence="10 11">
    <name type="scientific">Durusdinium trenchii</name>
    <dbReference type="NCBI Taxonomy" id="1381693"/>
    <lineage>
        <taxon>Eukaryota</taxon>
        <taxon>Sar</taxon>
        <taxon>Alveolata</taxon>
        <taxon>Dinophyceae</taxon>
        <taxon>Suessiales</taxon>
        <taxon>Symbiodiniaceae</taxon>
        <taxon>Durusdinium</taxon>
    </lineage>
</organism>
<dbReference type="Pfam" id="PF00246">
    <property type="entry name" value="Peptidase_M14"/>
    <property type="match status" value="1"/>
</dbReference>
<accession>A0ABP0I3K8</accession>
<evidence type="ECO:0000256" key="7">
    <source>
        <dbReference type="PROSITE-ProRule" id="PRU01379"/>
    </source>
</evidence>